<dbReference type="EC" id="2.7.7.49" evidence="2 13"/>
<dbReference type="Proteomes" id="UP001144673">
    <property type="component" value="Chromosome 1"/>
</dbReference>
<comment type="function">
    <text evidence="13">Telomerase is a ribonucleoprotein enzyme essential for the replication of chromosome termini in most eukaryotes. It elongates telomeres. It is a reverse transcriptase that adds simple sequence repeats to chromosome ends by copying a template sequence within the RNA component of the enzyme.</text>
</comment>
<comment type="caution">
    <text evidence="16">The sequence shown here is derived from an EMBL/GenBank/DDBJ whole genome shotgun (WGS) entry which is preliminary data.</text>
</comment>
<feature type="region of interest" description="Disordered" evidence="14">
    <location>
        <begin position="366"/>
        <end position="411"/>
    </location>
</feature>
<evidence type="ECO:0000256" key="11">
    <source>
        <dbReference type="ARBA" id="ARBA00023242"/>
    </source>
</evidence>
<feature type="region of interest" description="Disordered" evidence="14">
    <location>
        <begin position="725"/>
        <end position="745"/>
    </location>
</feature>
<evidence type="ECO:0000256" key="4">
    <source>
        <dbReference type="ARBA" id="ARBA00022454"/>
    </source>
</evidence>
<dbReference type="EMBL" id="JAJHUN010000001">
    <property type="protein sequence ID" value="KAJ4163848.1"/>
    <property type="molecule type" value="Genomic_DNA"/>
</dbReference>
<keyword evidence="17" id="KW-1185">Reference proteome</keyword>
<evidence type="ECO:0000259" key="15">
    <source>
        <dbReference type="PROSITE" id="PS50878"/>
    </source>
</evidence>
<dbReference type="PROSITE" id="PS50878">
    <property type="entry name" value="RT_POL"/>
    <property type="match status" value="1"/>
</dbReference>
<dbReference type="Pfam" id="PF12009">
    <property type="entry name" value="Telomerase_RBD"/>
    <property type="match status" value="1"/>
</dbReference>
<comment type="subcellular location">
    <subcellularLocation>
        <location evidence="13">Nucleus</location>
    </subcellularLocation>
    <subcellularLocation>
        <location evidence="13">Chromosome</location>
        <location evidence="13">Telomere</location>
    </subcellularLocation>
</comment>
<dbReference type="InterPro" id="IPR003545">
    <property type="entry name" value="Telomerase_RT"/>
</dbReference>
<dbReference type="PANTHER" id="PTHR12066:SF0">
    <property type="entry name" value="TELOMERASE REVERSE TRANSCRIPTASE"/>
    <property type="match status" value="1"/>
</dbReference>
<dbReference type="GO" id="GO:0070034">
    <property type="term" value="F:telomerase RNA binding"/>
    <property type="evidence" value="ECO:0007669"/>
    <property type="project" value="TreeGrafter"/>
</dbReference>
<evidence type="ECO:0000256" key="5">
    <source>
        <dbReference type="ARBA" id="ARBA00022679"/>
    </source>
</evidence>
<evidence type="ECO:0000256" key="6">
    <source>
        <dbReference type="ARBA" id="ARBA00022695"/>
    </source>
</evidence>
<evidence type="ECO:0000256" key="14">
    <source>
        <dbReference type="SAM" id="MobiDB-lite"/>
    </source>
</evidence>
<dbReference type="Pfam" id="PF00078">
    <property type="entry name" value="RVT_1"/>
    <property type="match status" value="1"/>
</dbReference>
<gene>
    <name evidence="16" type="ORF">LMH87_005552</name>
</gene>
<keyword evidence="5 13" id="KW-0808">Transferase</keyword>
<evidence type="ECO:0000313" key="17">
    <source>
        <dbReference type="Proteomes" id="UP001144673"/>
    </source>
</evidence>
<keyword evidence="11 13" id="KW-0539">Nucleus</keyword>
<keyword evidence="4 13" id="KW-0158">Chromosome</keyword>
<sequence>MTKRKGGDKDASRCKKVKDSPTTLPLHRDLLDLFYPNCTYLRNYVLASLPQTSRLRRRKIESLGTNLERCALEKDLSHLLDSTLVCYRQLTPDVADNRWEQWLSFSQKGEDSSVSLTGGSPIYSQSEIVDFVIWLLFSRDSSGALGPKHLLCDGYRRSAAEKTEAETIPGVFSRFPNDQVASLKASPWPQLLALLGQSGEKIMINLLVDCSIFVAVESGLNNFYQISGNPISELEYGTEKKTVPKKPQYLRKLSDITLVRSRLFYARPPMTSTGHIRPGYRHIYILNRCPYISENSKTRPNTSQKNDLNTAKVMMYLFPRQFGLHNVFTSTVDPKTTVQKFQDYTIRDEEIASHLRSDRKFIEQGLPKIPKRLRGAGQDLSQAPDGKSSKGSPSTARRATQTQNRTQGSRVFQIDPSVPIVDLAAPVAHVSAFLQAALSKIIPDAFFGEGDELIHNKELLAKKMHHFISLRRFETMSLHELSQGFKTSNLQWLQLPGYNGQKHSQQEALKQLEIFHELLYYIFDSLVIPLARNTFYVTESNNHRYQVFYFRQDVWKMVSERAMSAIKDGMLEELKVGDIQRTIDSRRLGFSQIRLLPKGAALRSITNLRRRFPSKHNNKILGPSINTILAPIHNVLKLEKHLNPSNLGATLFSVGDIYKRLKEFRSRLPTPLPRLYFVKADVQSAFDTIPQEAVLELMTAIPSQANYKVFKHAEVRAGERSLTGTSTAIHDDNGTAAKTPPKPSRRWNWTAYPSDESRPFLQRLDGHSSGHSSVAAAARQRKNTVFVNSAAQSRHDTRGLLRLLAEHVTDNHIKVGKKMYRQRRGIPQGSVLSSYLCNYFYADLEAKHLGFLREDSSSVLLRLIDDFLLITTDKRKAQRFAAVLHRGVPEYGVQVSPKKSLANFAVSVAARSGDGDGQQQQQQPVQIATVDSGADFPYCGVLINCRTLEVRKDVQRDQQIDVFNTLTVEHSRAPGQNFERKVLHAFKIQSHLMFYDTSHNSRATVLKTLRAAFRQTALKMWAYMRALGRASRPRPDVVKLTIMRTAEASYLILTNRFRKLKNQGYECDIRKSQVARLAYEAFEEILSTKQTQHVEVVSWLRGQIAKCNDSSV</sequence>
<dbReference type="Gene3D" id="1.10.132.70">
    <property type="match status" value="1"/>
</dbReference>
<dbReference type="GO" id="GO:0000781">
    <property type="term" value="C:chromosome, telomeric region"/>
    <property type="evidence" value="ECO:0007669"/>
    <property type="project" value="UniProtKB-SubCell"/>
</dbReference>
<keyword evidence="6 13" id="KW-0548">Nucleotidyltransferase</keyword>
<dbReference type="GO" id="GO:0000333">
    <property type="term" value="C:telomerase catalytic core complex"/>
    <property type="evidence" value="ECO:0007669"/>
    <property type="project" value="TreeGrafter"/>
</dbReference>
<organism evidence="16 17">
    <name type="scientific">Akanthomyces muscarius</name>
    <name type="common">Entomopathogenic fungus</name>
    <name type="synonym">Lecanicillium muscarium</name>
    <dbReference type="NCBI Taxonomy" id="2231603"/>
    <lineage>
        <taxon>Eukaryota</taxon>
        <taxon>Fungi</taxon>
        <taxon>Dikarya</taxon>
        <taxon>Ascomycota</taxon>
        <taxon>Pezizomycotina</taxon>
        <taxon>Sordariomycetes</taxon>
        <taxon>Hypocreomycetidae</taxon>
        <taxon>Hypocreales</taxon>
        <taxon>Cordycipitaceae</taxon>
        <taxon>Akanthomyces</taxon>
    </lineage>
</organism>
<accession>A0A9W8QKY7</accession>
<keyword evidence="8 13" id="KW-0460">Magnesium</keyword>
<evidence type="ECO:0000313" key="16">
    <source>
        <dbReference type="EMBL" id="KAJ4163848.1"/>
    </source>
</evidence>
<dbReference type="GO" id="GO:0046872">
    <property type="term" value="F:metal ion binding"/>
    <property type="evidence" value="ECO:0007669"/>
    <property type="project" value="UniProtKB-KW"/>
</dbReference>
<keyword evidence="7 13" id="KW-0479">Metal-binding</keyword>
<evidence type="ECO:0000256" key="7">
    <source>
        <dbReference type="ARBA" id="ARBA00022723"/>
    </source>
</evidence>
<dbReference type="AlphaFoldDB" id="A0A9W8QKY7"/>
<dbReference type="RefSeq" id="XP_056058763.1">
    <property type="nucleotide sequence ID" value="XM_056203289.1"/>
</dbReference>
<feature type="domain" description="Reverse transcriptase" evidence="15">
    <location>
        <begin position="577"/>
        <end position="943"/>
    </location>
</feature>
<feature type="compositionally biased region" description="Low complexity" evidence="14">
    <location>
        <begin position="395"/>
        <end position="407"/>
    </location>
</feature>
<dbReference type="GO" id="GO:0003720">
    <property type="term" value="F:telomerase activity"/>
    <property type="evidence" value="ECO:0007669"/>
    <property type="project" value="InterPro"/>
</dbReference>
<keyword evidence="10 13" id="KW-0695">RNA-directed DNA polymerase</keyword>
<dbReference type="CDD" id="cd01648">
    <property type="entry name" value="TERT"/>
    <property type="match status" value="1"/>
</dbReference>
<dbReference type="SMART" id="SM00975">
    <property type="entry name" value="Telomerase_RBD"/>
    <property type="match status" value="1"/>
</dbReference>
<dbReference type="PANTHER" id="PTHR12066">
    <property type="entry name" value="TELOMERASE REVERSE TRANSCRIPTASE"/>
    <property type="match status" value="1"/>
</dbReference>
<evidence type="ECO:0000256" key="8">
    <source>
        <dbReference type="ARBA" id="ARBA00022842"/>
    </source>
</evidence>
<dbReference type="PRINTS" id="PR01365">
    <property type="entry name" value="TELOMERASERT"/>
</dbReference>
<dbReference type="GeneID" id="80892711"/>
<evidence type="ECO:0000256" key="12">
    <source>
        <dbReference type="ARBA" id="ARBA00048173"/>
    </source>
</evidence>
<dbReference type="InterPro" id="IPR000477">
    <property type="entry name" value="RT_dom"/>
</dbReference>
<evidence type="ECO:0000256" key="10">
    <source>
        <dbReference type="ARBA" id="ARBA00022918"/>
    </source>
</evidence>
<evidence type="ECO:0000256" key="1">
    <source>
        <dbReference type="ARBA" id="ARBA00008001"/>
    </source>
</evidence>
<reference evidence="16" key="1">
    <citation type="journal article" date="2023" name="Access Microbiol">
        <title>De-novo genome assembly for Akanthomyces muscarius, a biocontrol agent of insect agricultural pests.</title>
        <authorList>
            <person name="Erdos Z."/>
            <person name="Studholme D.J."/>
            <person name="Raymond B."/>
            <person name="Sharma M."/>
        </authorList>
    </citation>
    <scope>NUCLEOTIDE SEQUENCE</scope>
    <source>
        <strain evidence="16">Ve6</strain>
    </source>
</reference>
<evidence type="ECO:0000256" key="9">
    <source>
        <dbReference type="ARBA" id="ARBA00022895"/>
    </source>
</evidence>
<dbReference type="InterPro" id="IPR021891">
    <property type="entry name" value="Telomerase_RBD"/>
</dbReference>
<evidence type="ECO:0000256" key="13">
    <source>
        <dbReference type="RuleBase" id="RU365061"/>
    </source>
</evidence>
<name>A0A9W8QKY7_AKAMU</name>
<proteinExistence type="inferred from homology"/>
<dbReference type="GO" id="GO:0007004">
    <property type="term" value="P:telomere maintenance via telomerase"/>
    <property type="evidence" value="ECO:0007669"/>
    <property type="project" value="TreeGrafter"/>
</dbReference>
<keyword evidence="9 13" id="KW-0779">Telomere</keyword>
<evidence type="ECO:0000256" key="3">
    <source>
        <dbReference type="ARBA" id="ARBA00016182"/>
    </source>
</evidence>
<protein>
    <recommendedName>
        <fullName evidence="3 13">Telomerase reverse transcriptase</fullName>
        <ecNumber evidence="2 13">2.7.7.49</ecNumber>
    </recommendedName>
    <alternativeName>
        <fullName evidence="13">Telomerase catalytic subunit</fullName>
    </alternativeName>
</protein>
<dbReference type="Gene3D" id="1.10.357.90">
    <property type="match status" value="1"/>
</dbReference>
<comment type="catalytic activity">
    <reaction evidence="12 13">
        <text>DNA(n) + a 2'-deoxyribonucleoside 5'-triphosphate = DNA(n+1) + diphosphate</text>
        <dbReference type="Rhea" id="RHEA:22508"/>
        <dbReference type="Rhea" id="RHEA-COMP:17339"/>
        <dbReference type="Rhea" id="RHEA-COMP:17340"/>
        <dbReference type="ChEBI" id="CHEBI:33019"/>
        <dbReference type="ChEBI" id="CHEBI:61560"/>
        <dbReference type="ChEBI" id="CHEBI:173112"/>
        <dbReference type="EC" id="2.7.7.49"/>
    </reaction>
</comment>
<comment type="similarity">
    <text evidence="1 13">Belongs to the reverse transcriptase family. Telomerase subfamily.</text>
</comment>
<dbReference type="KEGG" id="amus:LMH87_005552"/>
<evidence type="ECO:0000256" key="2">
    <source>
        <dbReference type="ARBA" id="ARBA00012493"/>
    </source>
</evidence>
<dbReference type="GO" id="GO:0042162">
    <property type="term" value="F:telomeric DNA binding"/>
    <property type="evidence" value="ECO:0007669"/>
    <property type="project" value="TreeGrafter"/>
</dbReference>